<proteinExistence type="predicted"/>
<dbReference type="Gene3D" id="3.30.450.40">
    <property type="match status" value="1"/>
</dbReference>
<organism evidence="1">
    <name type="scientific">uncultured marine thaumarchaeote KM3_41_D11</name>
    <dbReference type="NCBI Taxonomy" id="1456145"/>
    <lineage>
        <taxon>Archaea</taxon>
        <taxon>Nitrososphaerota</taxon>
        <taxon>environmental samples</taxon>
    </lineage>
</organism>
<dbReference type="InterPro" id="IPR029016">
    <property type="entry name" value="GAF-like_dom_sf"/>
</dbReference>
<dbReference type="EMBL" id="KF900875">
    <property type="protein sequence ID" value="AIF09875.1"/>
    <property type="molecule type" value="Genomic_DNA"/>
</dbReference>
<accession>A0A075H3W9</accession>
<reference evidence="1" key="1">
    <citation type="journal article" date="2014" name="Genome Biol. Evol.">
        <title>Pangenome evidence for extensive interdomain horizontal transfer affecting lineage core and shell genes in uncultured planktonic thaumarchaeota and euryarchaeota.</title>
        <authorList>
            <person name="Deschamps P."/>
            <person name="Zivanovic Y."/>
            <person name="Moreira D."/>
            <person name="Rodriguez-Valera F."/>
            <person name="Lopez-Garcia P."/>
        </authorList>
    </citation>
    <scope>NUCLEOTIDE SEQUENCE</scope>
</reference>
<evidence type="ECO:0000313" key="1">
    <source>
        <dbReference type="EMBL" id="AIF09875.1"/>
    </source>
</evidence>
<protein>
    <submittedName>
        <fullName evidence="1">Site-specific tyrosine recombinase XerC</fullName>
    </submittedName>
</protein>
<dbReference type="AlphaFoldDB" id="A0A075H3W9"/>
<dbReference type="InterPro" id="IPR007435">
    <property type="entry name" value="DUF484"/>
</dbReference>
<name>A0A075H3W9_9ARCH</name>
<dbReference type="Pfam" id="PF04340">
    <property type="entry name" value="DUF484"/>
    <property type="match status" value="1"/>
</dbReference>
<dbReference type="PANTHER" id="PTHR38765:SF1">
    <property type="entry name" value="DUF484 DOMAIN-CONTAINING PROTEIN"/>
    <property type="match status" value="1"/>
</dbReference>
<sequence length="258" mass="27310">MGRKTDKPVVVDDQAPAEDVSGDAVADYLRRHPDFFTGRLDLLSDMAAPDRWSDDSVVDMQRFLAERRLGEIDDLRNCAQEVIETSRTNMSVQTRTHAAVLAMLSAADLEHLLRVINDDLPLLLDVDVVTLGIEAPGSPEPGLQAVPGKALGALLALAEVQKLPQGGVDGILGAEENVRLLKDIGDGTEVGGMLFGAAAGLARSAALARLRPGREVPAGLVALGSRGSAFRPGQGTELIGFLARVLESCLHRLVEAPA</sequence>
<dbReference type="PANTHER" id="PTHR38765">
    <property type="entry name" value="DUF484 DOMAIN-CONTAINING PROTEIN"/>
    <property type="match status" value="1"/>
</dbReference>